<dbReference type="Pfam" id="PF04333">
    <property type="entry name" value="MlaA"/>
    <property type="match status" value="1"/>
</dbReference>
<evidence type="ECO:0000256" key="3">
    <source>
        <dbReference type="SAM" id="SignalP"/>
    </source>
</evidence>
<keyword evidence="4" id="KW-0449">Lipoprotein</keyword>
<reference evidence="4" key="2">
    <citation type="journal article" date="2021" name="Syst. Appl. Microbiol.">
        <title>Roseomonas hellenica sp. nov., isolated from roots of wild-growing Alkanna tinctoria.</title>
        <authorList>
            <person name="Rat A."/>
            <person name="Naranjo H.D."/>
            <person name="Lebbe L."/>
            <person name="Cnockaert M."/>
            <person name="Krigas N."/>
            <person name="Grigoriadou K."/>
            <person name="Maloupa E."/>
            <person name="Willems A."/>
        </authorList>
    </citation>
    <scope>NUCLEOTIDE SEQUENCE</scope>
    <source>
        <strain evidence="4">LMG 28251</strain>
    </source>
</reference>
<proteinExistence type="inferred from homology"/>
<evidence type="ECO:0000256" key="2">
    <source>
        <dbReference type="ARBA" id="ARBA00022729"/>
    </source>
</evidence>
<dbReference type="Proteomes" id="UP001196068">
    <property type="component" value="Unassembled WGS sequence"/>
</dbReference>
<keyword evidence="2 3" id="KW-0732">Signal</keyword>
<dbReference type="GO" id="GO:0016020">
    <property type="term" value="C:membrane"/>
    <property type="evidence" value="ECO:0007669"/>
    <property type="project" value="InterPro"/>
</dbReference>
<evidence type="ECO:0000256" key="1">
    <source>
        <dbReference type="ARBA" id="ARBA00010634"/>
    </source>
</evidence>
<comment type="similarity">
    <text evidence="1">Belongs to the MlaA family.</text>
</comment>
<keyword evidence="5" id="KW-1185">Reference proteome</keyword>
<evidence type="ECO:0000313" key="4">
    <source>
        <dbReference type="EMBL" id="MBR0656265.1"/>
    </source>
</evidence>
<accession>A0AAF1KK51</accession>
<reference evidence="4" key="1">
    <citation type="submission" date="2020-01" db="EMBL/GenBank/DDBJ databases">
        <authorList>
            <person name="Rat A."/>
        </authorList>
    </citation>
    <scope>NUCLEOTIDE SEQUENCE</scope>
    <source>
        <strain evidence="4">LMG 28251</strain>
    </source>
</reference>
<feature type="signal peptide" evidence="3">
    <location>
        <begin position="1"/>
        <end position="19"/>
    </location>
</feature>
<dbReference type="RefSeq" id="WP_211875110.1">
    <property type="nucleotide sequence ID" value="NZ_JAAEDH010000016.1"/>
</dbReference>
<dbReference type="PRINTS" id="PR01805">
    <property type="entry name" value="VACJLIPOPROT"/>
</dbReference>
<dbReference type="InterPro" id="IPR007428">
    <property type="entry name" value="MlaA"/>
</dbReference>
<feature type="chain" id="PRO_5042005005" evidence="3">
    <location>
        <begin position="20"/>
        <end position="223"/>
    </location>
</feature>
<dbReference type="EMBL" id="JAAEDH010000016">
    <property type="protein sequence ID" value="MBR0656265.1"/>
    <property type="molecule type" value="Genomic_DNA"/>
</dbReference>
<sequence length="223" mass="22879">MRLHTLLVIGLLAAAPAQAADDPLEAVNRRVHALNQVLHSHVFGPAAALYRTHTPAGVQQGIGNAIANIAEPVTAISAALAGEFGQAGNAAARFAINTTLGLGGVRDAAEAMGYPRAPMTLSDALCRWGVPSGPFLMLPLLGPSTLRDASALVATSTALAQGIGGDAVVALGLTEQLHDYAELHPSLERIGAESLDPYATYRSAYLQRRAASCPADAAAASED</sequence>
<gene>
    <name evidence="4" type="ORF">GXW79_14380</name>
</gene>
<dbReference type="PANTHER" id="PTHR30035">
    <property type="entry name" value="LIPOPROTEIN VACJ-RELATED"/>
    <property type="match status" value="1"/>
</dbReference>
<name>A0AAF1KK51_9PROT</name>
<dbReference type="AlphaFoldDB" id="A0AAF1KK51"/>
<organism evidence="4 5">
    <name type="scientific">Plastoroseomonas arctica</name>
    <dbReference type="NCBI Taxonomy" id="1509237"/>
    <lineage>
        <taxon>Bacteria</taxon>
        <taxon>Pseudomonadati</taxon>
        <taxon>Pseudomonadota</taxon>
        <taxon>Alphaproteobacteria</taxon>
        <taxon>Acetobacterales</taxon>
        <taxon>Acetobacteraceae</taxon>
        <taxon>Plastoroseomonas</taxon>
    </lineage>
</organism>
<protein>
    <submittedName>
        <fullName evidence="4">VacJ family lipoprotein</fullName>
    </submittedName>
</protein>
<evidence type="ECO:0000313" key="5">
    <source>
        <dbReference type="Proteomes" id="UP001196068"/>
    </source>
</evidence>
<comment type="caution">
    <text evidence="4">The sequence shown here is derived from an EMBL/GenBank/DDBJ whole genome shotgun (WGS) entry which is preliminary data.</text>
</comment>
<dbReference type="PANTHER" id="PTHR30035:SF3">
    <property type="entry name" value="INTERMEMBRANE PHOSPHOLIPID TRANSPORT SYSTEM LIPOPROTEIN MLAA"/>
    <property type="match status" value="1"/>
</dbReference>
<dbReference type="GO" id="GO:0120010">
    <property type="term" value="P:intermembrane phospholipid transfer"/>
    <property type="evidence" value="ECO:0007669"/>
    <property type="project" value="TreeGrafter"/>
</dbReference>